<gene>
    <name evidence="5" type="ORF">PV09_08629</name>
</gene>
<evidence type="ECO:0000256" key="1">
    <source>
        <dbReference type="ARBA" id="ARBA00022723"/>
    </source>
</evidence>
<dbReference type="GO" id="GO:0006351">
    <property type="term" value="P:DNA-templated transcription"/>
    <property type="evidence" value="ECO:0007669"/>
    <property type="project" value="InterPro"/>
</dbReference>
<dbReference type="CDD" id="cd00067">
    <property type="entry name" value="GAL4"/>
    <property type="match status" value="1"/>
</dbReference>
<dbReference type="PANTHER" id="PTHR46910">
    <property type="entry name" value="TRANSCRIPTION FACTOR PDR1"/>
    <property type="match status" value="1"/>
</dbReference>
<dbReference type="Proteomes" id="UP000053259">
    <property type="component" value="Unassembled WGS sequence"/>
</dbReference>
<dbReference type="Gene3D" id="4.10.240.10">
    <property type="entry name" value="Zn(2)-C6 fungal-type DNA-binding domain"/>
    <property type="match status" value="1"/>
</dbReference>
<feature type="compositionally biased region" description="Polar residues" evidence="3">
    <location>
        <begin position="665"/>
        <end position="690"/>
    </location>
</feature>
<dbReference type="PROSITE" id="PS00463">
    <property type="entry name" value="ZN2_CY6_FUNGAL_1"/>
    <property type="match status" value="1"/>
</dbReference>
<feature type="compositionally biased region" description="Low complexity" evidence="3">
    <location>
        <begin position="634"/>
        <end position="645"/>
    </location>
</feature>
<evidence type="ECO:0000313" key="6">
    <source>
        <dbReference type="Proteomes" id="UP000053259"/>
    </source>
</evidence>
<organism evidence="5 6">
    <name type="scientific">Verruconis gallopava</name>
    <dbReference type="NCBI Taxonomy" id="253628"/>
    <lineage>
        <taxon>Eukaryota</taxon>
        <taxon>Fungi</taxon>
        <taxon>Dikarya</taxon>
        <taxon>Ascomycota</taxon>
        <taxon>Pezizomycotina</taxon>
        <taxon>Dothideomycetes</taxon>
        <taxon>Pleosporomycetidae</taxon>
        <taxon>Venturiales</taxon>
        <taxon>Sympoventuriaceae</taxon>
        <taxon>Verruconis</taxon>
    </lineage>
</organism>
<evidence type="ECO:0000256" key="2">
    <source>
        <dbReference type="ARBA" id="ARBA00023242"/>
    </source>
</evidence>
<dbReference type="InParanoid" id="A0A0D1YG10"/>
<accession>A0A0D1YG10</accession>
<evidence type="ECO:0000256" key="3">
    <source>
        <dbReference type="SAM" id="MobiDB-lite"/>
    </source>
</evidence>
<dbReference type="GO" id="GO:0000981">
    <property type="term" value="F:DNA-binding transcription factor activity, RNA polymerase II-specific"/>
    <property type="evidence" value="ECO:0007669"/>
    <property type="project" value="InterPro"/>
</dbReference>
<dbReference type="Pfam" id="PF04082">
    <property type="entry name" value="Fungal_trans"/>
    <property type="match status" value="1"/>
</dbReference>
<dbReference type="GO" id="GO:0008270">
    <property type="term" value="F:zinc ion binding"/>
    <property type="evidence" value="ECO:0007669"/>
    <property type="project" value="InterPro"/>
</dbReference>
<protein>
    <recommendedName>
        <fullName evidence="4">Zn(2)-C6 fungal-type domain-containing protein</fullName>
    </recommendedName>
</protein>
<dbReference type="PROSITE" id="PS50048">
    <property type="entry name" value="ZN2_CY6_FUNGAL_2"/>
    <property type="match status" value="1"/>
</dbReference>
<name>A0A0D1YG10_9PEZI</name>
<feature type="compositionally biased region" description="Polar residues" evidence="3">
    <location>
        <begin position="623"/>
        <end position="633"/>
    </location>
</feature>
<reference evidence="5 6" key="1">
    <citation type="submission" date="2015-01" db="EMBL/GenBank/DDBJ databases">
        <title>The Genome Sequence of Ochroconis gallopava CBS43764.</title>
        <authorList>
            <consortium name="The Broad Institute Genomics Platform"/>
            <person name="Cuomo C."/>
            <person name="de Hoog S."/>
            <person name="Gorbushina A."/>
            <person name="Stielow B."/>
            <person name="Teixiera M."/>
            <person name="Abouelleil A."/>
            <person name="Chapman S.B."/>
            <person name="Priest M."/>
            <person name="Young S.K."/>
            <person name="Wortman J."/>
            <person name="Nusbaum C."/>
            <person name="Birren B."/>
        </authorList>
    </citation>
    <scope>NUCLEOTIDE SEQUENCE [LARGE SCALE GENOMIC DNA]</scope>
    <source>
        <strain evidence="5 6">CBS 43764</strain>
    </source>
</reference>
<dbReference type="SMART" id="SM00066">
    <property type="entry name" value="GAL4"/>
    <property type="match status" value="1"/>
</dbReference>
<dbReference type="InterPro" id="IPR001138">
    <property type="entry name" value="Zn2Cys6_DnaBD"/>
</dbReference>
<dbReference type="InterPro" id="IPR050987">
    <property type="entry name" value="AtrR-like"/>
</dbReference>
<dbReference type="SUPFAM" id="SSF57701">
    <property type="entry name" value="Zn2/Cys6 DNA-binding domain"/>
    <property type="match status" value="1"/>
</dbReference>
<dbReference type="OrthoDB" id="3037908at2759"/>
<dbReference type="RefSeq" id="XP_016209566.1">
    <property type="nucleotide sequence ID" value="XM_016362553.1"/>
</dbReference>
<feature type="domain" description="Zn(2)-C6 fungal-type" evidence="4">
    <location>
        <begin position="23"/>
        <end position="51"/>
    </location>
</feature>
<dbReference type="AlphaFoldDB" id="A0A0D1YG10"/>
<sequence>MTHGGSPTMATEPPAKRARLSMACNECRRRKVKCDAIYPKCQNCARRNHECFTSDSRRPNVPVLREWIEDRSSAVQSSPAPTARIQDVLNHSPAAAIHHVIHTPAVPTSTVEEVSPLQLPYEMSFNADRHSNRMKMMGSSSAQCLIKSLDLYLEKAALKPILPHFQYGLRHTEELDIPLMVSLPPFPAEPERILYLRHFFSTIHMLWPICTVDETKAAIHALASIQDFSTFTRDHIPMLTLSYLIMSLGADEAAQGLSVDGNKYLVAATTLLGHVLMVPYLDTVQALLAYTIAYRGRSKDGLAWQMVGMATRIAQTLGLHKFSLRNPSLEHGVTDKSQQQFHARIWAICCCLEKLLQLEGGRPSSISTVSDDQLLGDQRPLGRPNFLLWSMKLAEHQHGICRHIYGHRPGERCADDILQITAHLDDALLSWSAILPLEYQPENIMFCTDEHFPIAAFLCIQFHQAVITLHRAALIAPRGLFDTEVDKYCPNSLSKFRIKGGETISMDSARAIVRITLEIAERGVHSRIHSLSPVILSCIAIAIYLMKHPQGKTQGADLELLKSGLEFTSEQYTAAGQDHRVVKGLASIYDKVRSHLHKQSSKESRGQIQAGYAQTARNKTSFYNKNIGNNETDSSISQKISQSTSEMQFNQARDSVEPDLRGPRLSNTAGGQSPSDQTNSSYPAMASSNNMPPNWGGAVLASLPQSFPSQSTNNAIDGSISNSELGNGDLPFDQYSIMSMWDWMV</sequence>
<dbReference type="Pfam" id="PF00172">
    <property type="entry name" value="Zn_clus"/>
    <property type="match status" value="1"/>
</dbReference>
<keyword evidence="6" id="KW-1185">Reference proteome</keyword>
<dbReference type="GeneID" id="27316602"/>
<dbReference type="EMBL" id="KN847572">
    <property type="protein sequence ID" value="KIV99696.1"/>
    <property type="molecule type" value="Genomic_DNA"/>
</dbReference>
<keyword evidence="1" id="KW-0479">Metal-binding</keyword>
<dbReference type="VEuPathDB" id="FungiDB:PV09_08629"/>
<dbReference type="SMART" id="SM00906">
    <property type="entry name" value="Fungal_trans"/>
    <property type="match status" value="1"/>
</dbReference>
<dbReference type="InterPro" id="IPR036864">
    <property type="entry name" value="Zn2-C6_fun-type_DNA-bd_sf"/>
</dbReference>
<dbReference type="GO" id="GO:0003677">
    <property type="term" value="F:DNA binding"/>
    <property type="evidence" value="ECO:0007669"/>
    <property type="project" value="InterPro"/>
</dbReference>
<evidence type="ECO:0000313" key="5">
    <source>
        <dbReference type="EMBL" id="KIV99696.1"/>
    </source>
</evidence>
<dbReference type="STRING" id="253628.A0A0D1YG10"/>
<dbReference type="HOGENOM" id="CLU_010508_0_0_1"/>
<proteinExistence type="predicted"/>
<evidence type="ECO:0000259" key="4">
    <source>
        <dbReference type="PROSITE" id="PS50048"/>
    </source>
</evidence>
<keyword evidence="2" id="KW-0539">Nucleus</keyword>
<dbReference type="InterPro" id="IPR007219">
    <property type="entry name" value="XnlR_reg_dom"/>
</dbReference>
<feature type="compositionally biased region" description="Polar residues" evidence="3">
    <location>
        <begin position="709"/>
        <end position="725"/>
    </location>
</feature>
<feature type="region of interest" description="Disordered" evidence="3">
    <location>
        <begin position="709"/>
        <end position="728"/>
    </location>
</feature>
<dbReference type="CDD" id="cd12148">
    <property type="entry name" value="fungal_TF_MHR"/>
    <property type="match status" value="1"/>
</dbReference>
<feature type="region of interest" description="Disordered" evidence="3">
    <location>
        <begin position="623"/>
        <end position="690"/>
    </location>
</feature>
<dbReference type="PANTHER" id="PTHR46910:SF1">
    <property type="entry name" value="MISCELLANEOUS ZN(II)2CYS6 TRANSCRIPTION FACTOR (EUROFUNG)-RELATED"/>
    <property type="match status" value="1"/>
</dbReference>